<evidence type="ECO:0000259" key="2">
    <source>
        <dbReference type="SMART" id="SM00278"/>
    </source>
</evidence>
<dbReference type="PANTHER" id="PTHR21180">
    <property type="entry name" value="ENDONUCLEASE/EXONUCLEASE/PHOSPHATASE FAMILY DOMAIN-CONTAINING PROTEIN 1"/>
    <property type="match status" value="1"/>
</dbReference>
<dbReference type="InterPro" id="IPR004509">
    <property type="entry name" value="Competence_ComEA_HhH"/>
</dbReference>
<protein>
    <recommendedName>
        <fullName evidence="2">Helix-hairpin-helix DNA-binding motif class 1 domain-containing protein</fullName>
    </recommendedName>
</protein>
<feature type="compositionally biased region" description="Gly residues" evidence="1">
    <location>
        <begin position="177"/>
        <end position="189"/>
    </location>
</feature>
<dbReference type="HOGENOM" id="CLU_052011_1_1_11"/>
<evidence type="ECO:0000313" key="4">
    <source>
        <dbReference type="Proteomes" id="UP000001409"/>
    </source>
</evidence>
<dbReference type="GO" id="GO:0006281">
    <property type="term" value="P:DNA repair"/>
    <property type="evidence" value="ECO:0007669"/>
    <property type="project" value="InterPro"/>
</dbReference>
<dbReference type="InterPro" id="IPR010994">
    <property type="entry name" value="RuvA_2-like"/>
</dbReference>
<feature type="domain" description="Helix-hairpin-helix DNA-binding motif class 1" evidence="2">
    <location>
        <begin position="203"/>
        <end position="222"/>
    </location>
</feature>
<dbReference type="STRING" id="196164.gene:10742680"/>
<sequence length="255" mass="25302">MGHPAAWPPGAGALSSAVMKPDIAARLKDLTRPTGTEDLLDVEYPTPRFTISLRHAVLVAAVAAVGMGGVYLLQDDTPDPVTVTALAQPSITTTASEADVGIVVSVIGHVARPGLVTLPSGARVADALAAAGAFPDAELTTLNLAQVLEDGVQIVVVAQGTEPPAAAGSPGVQDPGGTPGMTGITGGGTGEGGLISLNTATAAELQTLPGVGEKTAQAIIQHREANGGFSAVDDLLEVKGIGPSKFAQISGAVTL</sequence>
<dbReference type="Pfam" id="PF10531">
    <property type="entry name" value="SLBB"/>
    <property type="match status" value="1"/>
</dbReference>
<dbReference type="InterPro" id="IPR051675">
    <property type="entry name" value="Endo/Exo/Phosphatase_dom_1"/>
</dbReference>
<dbReference type="SMART" id="SM00278">
    <property type="entry name" value="HhH1"/>
    <property type="match status" value="2"/>
</dbReference>
<dbReference type="GO" id="GO:0015628">
    <property type="term" value="P:protein secretion by the type II secretion system"/>
    <property type="evidence" value="ECO:0007669"/>
    <property type="project" value="TreeGrafter"/>
</dbReference>
<dbReference type="EMBL" id="BA000035">
    <property type="protein sequence ID" value="BAC19059.1"/>
    <property type="molecule type" value="Genomic_DNA"/>
</dbReference>
<keyword evidence="4" id="KW-1185">Reference proteome</keyword>
<dbReference type="Gene3D" id="1.10.150.280">
    <property type="entry name" value="AF1531-like domain"/>
    <property type="match status" value="1"/>
</dbReference>
<dbReference type="eggNOG" id="COG1555">
    <property type="taxonomic scope" value="Bacteria"/>
</dbReference>
<dbReference type="Proteomes" id="UP000001409">
    <property type="component" value="Chromosome"/>
</dbReference>
<name>Q8FN96_COREF</name>
<feature type="region of interest" description="Disordered" evidence="1">
    <location>
        <begin position="163"/>
        <end position="189"/>
    </location>
</feature>
<proteinExistence type="predicted"/>
<evidence type="ECO:0000256" key="1">
    <source>
        <dbReference type="SAM" id="MobiDB-lite"/>
    </source>
</evidence>
<dbReference type="PANTHER" id="PTHR21180:SF32">
    <property type="entry name" value="ENDONUCLEASE_EXONUCLEASE_PHOSPHATASE FAMILY DOMAIN-CONTAINING PROTEIN 1"/>
    <property type="match status" value="1"/>
</dbReference>
<dbReference type="GO" id="GO:0003677">
    <property type="term" value="F:DNA binding"/>
    <property type="evidence" value="ECO:0007669"/>
    <property type="project" value="InterPro"/>
</dbReference>
<dbReference type="NCBIfam" id="TIGR00426">
    <property type="entry name" value="competence protein ComEA helix-hairpin-helix repeat region"/>
    <property type="match status" value="1"/>
</dbReference>
<organism evidence="3 4">
    <name type="scientific">Corynebacterium efficiens (strain DSM 44549 / YS-314 / AJ 12310 / JCM 11189 / NBRC 100395)</name>
    <dbReference type="NCBI Taxonomy" id="196164"/>
    <lineage>
        <taxon>Bacteria</taxon>
        <taxon>Bacillati</taxon>
        <taxon>Actinomycetota</taxon>
        <taxon>Actinomycetes</taxon>
        <taxon>Mycobacteriales</taxon>
        <taxon>Corynebacteriaceae</taxon>
        <taxon>Corynebacterium</taxon>
    </lineage>
</organism>
<evidence type="ECO:0000313" key="3">
    <source>
        <dbReference type="EMBL" id="BAC19059.1"/>
    </source>
</evidence>
<dbReference type="AlphaFoldDB" id="Q8FN96"/>
<accession>Q8FN96</accession>
<dbReference type="GO" id="GO:0015627">
    <property type="term" value="C:type II protein secretion system complex"/>
    <property type="evidence" value="ECO:0007669"/>
    <property type="project" value="TreeGrafter"/>
</dbReference>
<dbReference type="KEGG" id="cef:CE2249"/>
<dbReference type="SUPFAM" id="SSF47781">
    <property type="entry name" value="RuvA domain 2-like"/>
    <property type="match status" value="1"/>
</dbReference>
<dbReference type="InterPro" id="IPR019554">
    <property type="entry name" value="Soluble_ligand-bd"/>
</dbReference>
<reference evidence="3 4" key="1">
    <citation type="journal article" date="2003" name="Genome Res.">
        <title>Comparative complete genome sequence analysis of the amino acid replacements responsible for the thermostability of Corynebacterium efficiens.</title>
        <authorList>
            <person name="Nishio Y."/>
            <person name="Nakamura Y."/>
            <person name="Kawarabayasi Y."/>
            <person name="Usuda Y."/>
            <person name="Kimura E."/>
            <person name="Sugimoto S."/>
            <person name="Matsui K."/>
            <person name="Yamagishi A."/>
            <person name="Kikuchi H."/>
            <person name="Ikeo K."/>
            <person name="Gojobori T."/>
        </authorList>
    </citation>
    <scope>NUCLEOTIDE SEQUENCE [LARGE SCALE GENOMIC DNA]</scope>
    <source>
        <strain evidence="4">DSM 44549 / YS-314 / AJ 12310 / JCM 11189 / NBRC 100395</strain>
    </source>
</reference>
<dbReference type="Pfam" id="PF12836">
    <property type="entry name" value="HHH_3"/>
    <property type="match status" value="1"/>
</dbReference>
<dbReference type="InterPro" id="IPR003583">
    <property type="entry name" value="Hlx-hairpin-Hlx_DNA-bd_motif"/>
</dbReference>
<feature type="domain" description="Helix-hairpin-helix DNA-binding motif class 1" evidence="2">
    <location>
        <begin position="233"/>
        <end position="252"/>
    </location>
</feature>